<dbReference type="OrthoDB" id="5298787at2"/>
<dbReference type="CDD" id="cd02440">
    <property type="entry name" value="AdoMet_MTases"/>
    <property type="match status" value="1"/>
</dbReference>
<dbReference type="Gene3D" id="3.40.50.150">
    <property type="entry name" value="Vaccinia Virus protein VP39"/>
    <property type="match status" value="1"/>
</dbReference>
<dbReference type="InterPro" id="IPR029063">
    <property type="entry name" value="SAM-dependent_MTases_sf"/>
</dbReference>
<dbReference type="SUPFAM" id="SSF53335">
    <property type="entry name" value="S-adenosyl-L-methionine-dependent methyltransferases"/>
    <property type="match status" value="1"/>
</dbReference>
<proteinExistence type="predicted"/>
<dbReference type="GO" id="GO:0009312">
    <property type="term" value="P:oligosaccharide biosynthetic process"/>
    <property type="evidence" value="ECO:0007669"/>
    <property type="project" value="InterPro"/>
</dbReference>
<dbReference type="Proteomes" id="UP000548685">
    <property type="component" value="Unassembled WGS sequence"/>
</dbReference>
<gene>
    <name evidence="1" type="ORF">FHS52_003198</name>
    <name evidence="2" type="ORF">GRI59_15260</name>
</gene>
<dbReference type="PANTHER" id="PTHR43861">
    <property type="entry name" value="TRANS-ACONITATE 2-METHYLTRANSFERASE-RELATED"/>
    <property type="match status" value="1"/>
</dbReference>
<evidence type="ECO:0000313" key="3">
    <source>
        <dbReference type="Proteomes" id="UP000430021"/>
    </source>
</evidence>
<organism evidence="2 3">
    <name type="scientific">Erythrobacter ramosus</name>
    <dbReference type="NCBI Taxonomy" id="35811"/>
    <lineage>
        <taxon>Bacteria</taxon>
        <taxon>Pseudomonadati</taxon>
        <taxon>Pseudomonadota</taxon>
        <taxon>Alphaproteobacteria</taxon>
        <taxon>Sphingomonadales</taxon>
        <taxon>Erythrobacteraceae</taxon>
        <taxon>Erythrobacter/Porphyrobacter group</taxon>
        <taxon>Erythrobacter</taxon>
    </lineage>
</organism>
<sequence length="215" mass="24356">MTGGAYMKLGACWTGTKILASFLLGKRYYSKQHFDVFFARSIDPWRYRSSAVASRRREIILQTLPRRSYASMLEVGCAEGWVTTHLAQRAERLLAIDISSVAIERARVECRDFAYIEFKEEDVAEGIPRGPFDAIVCAGVLVYVPTVDQEALRDRIVDELAESGDLLLEHQSRDYPGEVPGIVIHEIFARHAELQLLSFQVQDDYCVSLFRKGFG</sequence>
<dbReference type="GO" id="GO:0008757">
    <property type="term" value="F:S-adenosylmethionine-dependent methyltransferase activity"/>
    <property type="evidence" value="ECO:0007669"/>
    <property type="project" value="InterPro"/>
</dbReference>
<keyword evidence="2" id="KW-0808">Transferase</keyword>
<dbReference type="GO" id="GO:0032259">
    <property type="term" value="P:methylation"/>
    <property type="evidence" value="ECO:0007669"/>
    <property type="project" value="UniProtKB-KW"/>
</dbReference>
<evidence type="ECO:0000313" key="4">
    <source>
        <dbReference type="Proteomes" id="UP000548685"/>
    </source>
</evidence>
<dbReference type="EMBL" id="WTYB01000006">
    <property type="protein sequence ID" value="MXP39965.1"/>
    <property type="molecule type" value="Genomic_DNA"/>
</dbReference>
<dbReference type="RefSeq" id="WP_160762118.1">
    <property type="nucleotide sequence ID" value="NZ_BAAADZ010000003.1"/>
</dbReference>
<dbReference type="EMBL" id="JACICE010000006">
    <property type="protein sequence ID" value="MBB3777201.1"/>
    <property type="molecule type" value="Genomic_DNA"/>
</dbReference>
<keyword evidence="2" id="KW-0489">Methyltransferase</keyword>
<dbReference type="Pfam" id="PF05401">
    <property type="entry name" value="NodS"/>
    <property type="match status" value="1"/>
</dbReference>
<reference evidence="2 3" key="1">
    <citation type="submission" date="2019-12" db="EMBL/GenBank/DDBJ databases">
        <title>Genomic-based taxomic classification of the family Erythrobacteraceae.</title>
        <authorList>
            <person name="Xu L."/>
        </authorList>
    </citation>
    <scope>NUCLEOTIDE SEQUENCE [LARGE SCALE GENOMIC DNA]</scope>
    <source>
        <strain evidence="2 3">JCM 10282</strain>
    </source>
</reference>
<protein>
    <submittedName>
        <fullName evidence="1">2-polyprenyl-3-methyl-5-hydroxy-6-metoxy-1, 4-benzoquinol methylase</fullName>
    </submittedName>
    <submittedName>
        <fullName evidence="2">Methyltransferase domain-containing protein</fullName>
    </submittedName>
</protein>
<dbReference type="InterPro" id="IPR008715">
    <property type="entry name" value="SAM-MeTfrase_NodS-like"/>
</dbReference>
<dbReference type="AlphaFoldDB" id="A0A6I4US11"/>
<evidence type="ECO:0000313" key="1">
    <source>
        <dbReference type="EMBL" id="MBB3777201.1"/>
    </source>
</evidence>
<dbReference type="Proteomes" id="UP000430021">
    <property type="component" value="Unassembled WGS sequence"/>
</dbReference>
<name>A0A6I4US11_9SPHN</name>
<evidence type="ECO:0000313" key="2">
    <source>
        <dbReference type="EMBL" id="MXP39965.1"/>
    </source>
</evidence>
<reference evidence="1 4" key="2">
    <citation type="submission" date="2020-08" db="EMBL/GenBank/DDBJ databases">
        <title>Genomic Encyclopedia of Type Strains, Phase IV (KMG-IV): sequencing the most valuable type-strain genomes for metagenomic binning, comparative biology and taxonomic classification.</title>
        <authorList>
            <person name="Goeker M."/>
        </authorList>
    </citation>
    <scope>NUCLEOTIDE SEQUENCE [LARGE SCALE GENOMIC DNA]</scope>
    <source>
        <strain evidence="1 4">DSM 8510</strain>
    </source>
</reference>
<comment type="caution">
    <text evidence="2">The sequence shown here is derived from an EMBL/GenBank/DDBJ whole genome shotgun (WGS) entry which is preliminary data.</text>
</comment>
<keyword evidence="4" id="KW-1185">Reference proteome</keyword>
<accession>A0A6I4US11</accession>